<dbReference type="Proteomes" id="UP000692954">
    <property type="component" value="Unassembled WGS sequence"/>
</dbReference>
<dbReference type="AlphaFoldDB" id="A0A8S1NB93"/>
<feature type="domain" description="Ankyrin repeat" evidence="8">
    <location>
        <begin position="621"/>
        <end position="725"/>
    </location>
</feature>
<dbReference type="EMBL" id="CAJJDN010000049">
    <property type="protein sequence ID" value="CAD8086275.1"/>
    <property type="molecule type" value="Genomic_DNA"/>
</dbReference>
<evidence type="ECO:0000313" key="10">
    <source>
        <dbReference type="Proteomes" id="UP000692954"/>
    </source>
</evidence>
<proteinExistence type="predicted"/>
<evidence type="ECO:0000256" key="2">
    <source>
        <dbReference type="ARBA" id="ARBA00004308"/>
    </source>
</evidence>
<evidence type="ECO:0000259" key="8">
    <source>
        <dbReference type="Pfam" id="PF11904"/>
    </source>
</evidence>
<dbReference type="PANTHER" id="PTHR12447">
    <property type="entry name" value="ANKYRIN REPEAT DOMAIN-CONTAINING PROTEIN 13"/>
    <property type="match status" value="1"/>
</dbReference>
<evidence type="ECO:0000256" key="6">
    <source>
        <dbReference type="ARBA" id="ARBA00023136"/>
    </source>
</evidence>
<accession>A0A8S1NB93</accession>
<dbReference type="InterPro" id="IPR021832">
    <property type="entry name" value="ANKRD13"/>
</dbReference>
<name>A0A8S1NB93_9CILI</name>
<sequence length="744" mass="86749">MMNCYIARTKQNPKIERQINHQHAPPDSFQGSFSDSSICNVDDTCREQQAIEIKEVTLQNFHSNNIDIILPKKKEKIFSSKLKTCYVDQQYEENFSLSKMTQGISEHKIKNPFQSTQQPIRKLSDIQSVTDKESISRQSSQKDLNSQKESKQNINAIKQVSIANKIDRSKVAASYSQLASKLYYADQSPQIMHNPQKLQQQALAVHQSLNKLNTVQTNLLSSPLNNNDISHKSSNQKYHLSESSECFQDILKDKKHPYQSTQQSQSQQDQSHQQIEKILSENEILFKQYNQGKQQMLTQGIKSEANIIRQPIIAFKKHNTIINFKHIIQSLLNNDVSKFLSLMKESKFQYLNQHDILGNTILITTIKLYGFHKKYDELLKEVLKMNPDPFIKNKLTGWSAMDESLSQRSIYATALLFQQCYKIKRNEFFNQFHQLSNILQQVPNFQLDMNWNFDSPLPFIKLLAPNDTIKLYKYKQQLRLDSTLVGFSKLQCKRRNMSLLFIQNKLFQINRSNQFYTDPLEELDTEEKKLIIYDILHSEPVSGALDITSCKIKQCMDWRGRKIIEQVGQYSCEKFDLKITYKSSYLKKSNDTQIKFAVERDLYEEWILNDVLPNTDLLLNQKPKEQNEARTISLWICKNHQLQFKDFANIVSLLAKGNVLMEKLNGLFQRPEMQEIIELNGFPIKVQIPFQFSIHATIQCCNFVSLDNADELFTIPNIKQIPRKEAQKILQTKKKRLLLANLYL</sequence>
<dbReference type="Pfam" id="PF11904">
    <property type="entry name" value="ANKRD13_C"/>
    <property type="match status" value="2"/>
</dbReference>
<keyword evidence="4" id="KW-0256">Endoplasmic reticulum</keyword>
<keyword evidence="6" id="KW-0472">Membrane</keyword>
<evidence type="ECO:0000256" key="7">
    <source>
        <dbReference type="SAM" id="MobiDB-lite"/>
    </source>
</evidence>
<reference evidence="9" key="1">
    <citation type="submission" date="2021-01" db="EMBL/GenBank/DDBJ databases">
        <authorList>
            <consortium name="Genoscope - CEA"/>
            <person name="William W."/>
        </authorList>
    </citation>
    <scope>NUCLEOTIDE SEQUENCE</scope>
</reference>
<comment type="subcellular location">
    <subcellularLocation>
        <location evidence="2">Endomembrane system</location>
    </subcellularLocation>
    <subcellularLocation>
        <location evidence="1">Endoplasmic reticulum</location>
    </subcellularLocation>
</comment>
<evidence type="ECO:0000313" key="9">
    <source>
        <dbReference type="EMBL" id="CAD8086275.1"/>
    </source>
</evidence>
<evidence type="ECO:0000256" key="3">
    <source>
        <dbReference type="ARBA" id="ARBA00022737"/>
    </source>
</evidence>
<keyword evidence="5" id="KW-0040">ANK repeat</keyword>
<evidence type="ECO:0000256" key="5">
    <source>
        <dbReference type="ARBA" id="ARBA00023043"/>
    </source>
</evidence>
<gene>
    <name evidence="9" type="ORF">PSON_ATCC_30995.1.T0490281</name>
</gene>
<evidence type="ECO:0000256" key="4">
    <source>
        <dbReference type="ARBA" id="ARBA00022824"/>
    </source>
</evidence>
<dbReference type="GO" id="GO:0005783">
    <property type="term" value="C:endoplasmic reticulum"/>
    <property type="evidence" value="ECO:0007669"/>
    <property type="project" value="UniProtKB-SubCell"/>
</dbReference>
<feature type="domain" description="Ankyrin repeat" evidence="8">
    <location>
        <begin position="479"/>
        <end position="577"/>
    </location>
</feature>
<keyword evidence="10" id="KW-1185">Reference proteome</keyword>
<dbReference type="InterPro" id="IPR055285">
    <property type="entry name" value="ANKRD13_C"/>
</dbReference>
<protein>
    <recommendedName>
        <fullName evidence="8">Ankyrin repeat domain-containing protein</fullName>
    </recommendedName>
</protein>
<feature type="region of interest" description="Disordered" evidence="7">
    <location>
        <begin position="126"/>
        <end position="151"/>
    </location>
</feature>
<dbReference type="PANTHER" id="PTHR12447:SF25">
    <property type="entry name" value="ANKYRIN REPEAT DOMAIN-CONTAINING PROTEIN 13C"/>
    <property type="match status" value="1"/>
</dbReference>
<evidence type="ECO:0000256" key="1">
    <source>
        <dbReference type="ARBA" id="ARBA00004240"/>
    </source>
</evidence>
<dbReference type="OrthoDB" id="341259at2759"/>
<keyword evidence="3" id="KW-0677">Repeat</keyword>
<organism evidence="9 10">
    <name type="scientific">Paramecium sonneborni</name>
    <dbReference type="NCBI Taxonomy" id="65129"/>
    <lineage>
        <taxon>Eukaryota</taxon>
        <taxon>Sar</taxon>
        <taxon>Alveolata</taxon>
        <taxon>Ciliophora</taxon>
        <taxon>Intramacronucleata</taxon>
        <taxon>Oligohymenophorea</taxon>
        <taxon>Peniculida</taxon>
        <taxon>Parameciidae</taxon>
        <taxon>Paramecium</taxon>
    </lineage>
</organism>
<comment type="caution">
    <text evidence="9">The sequence shown here is derived from an EMBL/GenBank/DDBJ whole genome shotgun (WGS) entry which is preliminary data.</text>
</comment>